<keyword evidence="3" id="KW-0731">Sigma factor</keyword>
<organism evidence="5 6">
    <name type="scientific">Rhodocytophaga aerolata</name>
    <dbReference type="NCBI Taxonomy" id="455078"/>
    <lineage>
        <taxon>Bacteria</taxon>
        <taxon>Pseudomonadati</taxon>
        <taxon>Bacteroidota</taxon>
        <taxon>Cytophagia</taxon>
        <taxon>Cytophagales</taxon>
        <taxon>Rhodocytophagaceae</taxon>
        <taxon>Rhodocytophaga</taxon>
    </lineage>
</organism>
<name>A0ABT8R0L8_9BACT</name>
<evidence type="ECO:0000256" key="3">
    <source>
        <dbReference type="ARBA" id="ARBA00023082"/>
    </source>
</evidence>
<dbReference type="RefSeq" id="WP_302036442.1">
    <property type="nucleotide sequence ID" value="NZ_JAUKPO010000002.1"/>
</dbReference>
<dbReference type="PANTHER" id="PTHR43133:SF60">
    <property type="entry name" value="RNA POLYMERASE SIGMA FACTOR SIGV"/>
    <property type="match status" value="1"/>
</dbReference>
<dbReference type="InterPro" id="IPR014284">
    <property type="entry name" value="RNA_pol_sigma-70_dom"/>
</dbReference>
<dbReference type="Gene3D" id="1.10.10.10">
    <property type="entry name" value="Winged helix-like DNA-binding domain superfamily/Winged helix DNA-binding domain"/>
    <property type="match status" value="1"/>
</dbReference>
<dbReference type="InterPro" id="IPR013325">
    <property type="entry name" value="RNA_pol_sigma_r2"/>
</dbReference>
<evidence type="ECO:0000256" key="1">
    <source>
        <dbReference type="ARBA" id="ARBA00010641"/>
    </source>
</evidence>
<evidence type="ECO:0000256" key="4">
    <source>
        <dbReference type="ARBA" id="ARBA00023163"/>
    </source>
</evidence>
<comment type="similarity">
    <text evidence="1">Belongs to the sigma-70 factor family. ECF subfamily.</text>
</comment>
<evidence type="ECO:0000256" key="2">
    <source>
        <dbReference type="ARBA" id="ARBA00023015"/>
    </source>
</evidence>
<gene>
    <name evidence="5" type="ORF">Q0590_05235</name>
</gene>
<dbReference type="InterPro" id="IPR039425">
    <property type="entry name" value="RNA_pol_sigma-70-like"/>
</dbReference>
<accession>A0ABT8R0L8</accession>
<dbReference type="Gene3D" id="1.10.1740.10">
    <property type="match status" value="1"/>
</dbReference>
<keyword evidence="6" id="KW-1185">Reference proteome</keyword>
<dbReference type="SUPFAM" id="SSF88946">
    <property type="entry name" value="Sigma2 domain of RNA polymerase sigma factors"/>
    <property type="match status" value="1"/>
</dbReference>
<keyword evidence="4" id="KW-0804">Transcription</keyword>
<reference evidence="5" key="1">
    <citation type="submission" date="2023-07" db="EMBL/GenBank/DDBJ databases">
        <title>The genome sequence of Rhodocytophaga aerolata KACC 12507.</title>
        <authorList>
            <person name="Zhang X."/>
        </authorList>
    </citation>
    <scope>NUCLEOTIDE SEQUENCE</scope>
    <source>
        <strain evidence="5">KACC 12507</strain>
    </source>
</reference>
<dbReference type="InterPro" id="IPR036388">
    <property type="entry name" value="WH-like_DNA-bd_sf"/>
</dbReference>
<dbReference type="Proteomes" id="UP001168528">
    <property type="component" value="Unassembled WGS sequence"/>
</dbReference>
<proteinExistence type="inferred from homology"/>
<dbReference type="PANTHER" id="PTHR43133">
    <property type="entry name" value="RNA POLYMERASE ECF-TYPE SIGMA FACTO"/>
    <property type="match status" value="1"/>
</dbReference>
<dbReference type="InterPro" id="IPR013324">
    <property type="entry name" value="RNA_pol_sigma_r3/r4-like"/>
</dbReference>
<evidence type="ECO:0000313" key="5">
    <source>
        <dbReference type="EMBL" id="MDO1445640.1"/>
    </source>
</evidence>
<sequence length="184" mass="21479">MFDASVIQEIKNGNESKLTSVYRAYRDEFISWAIRNYQCPEEHAKDVYQVTIVIFYENIMSGKLVSLQSSVKTYIFGIGKNKLLEYQASLRKQQNFQEAFIREPMEEEIPEEKEEVYAMLEAAMQELGEPCKTLLQLSYYKNYSTDEIASALNYKSTDSAKTQKYKCLVRLKKIVQQQASPFRE</sequence>
<dbReference type="NCBIfam" id="TIGR02937">
    <property type="entry name" value="sigma70-ECF"/>
    <property type="match status" value="1"/>
</dbReference>
<comment type="caution">
    <text evidence="5">The sequence shown here is derived from an EMBL/GenBank/DDBJ whole genome shotgun (WGS) entry which is preliminary data.</text>
</comment>
<evidence type="ECO:0000313" key="6">
    <source>
        <dbReference type="Proteomes" id="UP001168528"/>
    </source>
</evidence>
<dbReference type="EMBL" id="JAUKPO010000002">
    <property type="protein sequence ID" value="MDO1445640.1"/>
    <property type="molecule type" value="Genomic_DNA"/>
</dbReference>
<dbReference type="SUPFAM" id="SSF88659">
    <property type="entry name" value="Sigma3 and sigma4 domains of RNA polymerase sigma factors"/>
    <property type="match status" value="1"/>
</dbReference>
<protein>
    <submittedName>
        <fullName evidence="5">Sigma-70 family RNA polymerase sigma factor</fullName>
    </submittedName>
</protein>
<keyword evidence="2" id="KW-0805">Transcription regulation</keyword>